<keyword evidence="5" id="KW-1185">Reference proteome</keyword>
<protein>
    <submittedName>
        <fullName evidence="4">Aldo/keto reductase</fullName>
    </submittedName>
</protein>
<dbReference type="CDD" id="cd19076">
    <property type="entry name" value="AKR_AKR13A_13D"/>
    <property type="match status" value="1"/>
</dbReference>
<feature type="domain" description="NADP-dependent oxidoreductase" evidence="3">
    <location>
        <begin position="59"/>
        <end position="347"/>
    </location>
</feature>
<dbReference type="InterPro" id="IPR023210">
    <property type="entry name" value="NADP_OxRdtase_dom"/>
</dbReference>
<dbReference type="PANTHER" id="PTHR43625">
    <property type="entry name" value="AFLATOXIN B1 ALDEHYDE REDUCTASE"/>
    <property type="match status" value="1"/>
</dbReference>
<dbReference type="InterPro" id="IPR036812">
    <property type="entry name" value="NAD(P)_OxRdtase_dom_sf"/>
</dbReference>
<evidence type="ECO:0000256" key="2">
    <source>
        <dbReference type="SAM" id="SignalP"/>
    </source>
</evidence>
<dbReference type="GO" id="GO:0016491">
    <property type="term" value="F:oxidoreductase activity"/>
    <property type="evidence" value="ECO:0007669"/>
    <property type="project" value="UniProtKB-KW"/>
</dbReference>
<evidence type="ECO:0000259" key="3">
    <source>
        <dbReference type="Pfam" id="PF00248"/>
    </source>
</evidence>
<dbReference type="PANTHER" id="PTHR43625:SF40">
    <property type="entry name" value="ALDO-KETO REDUCTASE YAKC [NADP(+)]"/>
    <property type="match status" value="1"/>
</dbReference>
<dbReference type="Gene3D" id="3.20.20.100">
    <property type="entry name" value="NADP-dependent oxidoreductase domain"/>
    <property type="match status" value="1"/>
</dbReference>
<dbReference type="Proteomes" id="UP000444318">
    <property type="component" value="Unassembled WGS sequence"/>
</dbReference>
<evidence type="ECO:0000313" key="4">
    <source>
        <dbReference type="EMBL" id="MQA21142.1"/>
    </source>
</evidence>
<evidence type="ECO:0000313" key="5">
    <source>
        <dbReference type="Proteomes" id="UP000444318"/>
    </source>
</evidence>
<dbReference type="SUPFAM" id="SSF51430">
    <property type="entry name" value="NAD(P)-linked oxidoreductase"/>
    <property type="match status" value="1"/>
</dbReference>
<dbReference type="PROSITE" id="PS51318">
    <property type="entry name" value="TAT"/>
    <property type="match status" value="1"/>
</dbReference>
<dbReference type="InterPro" id="IPR050791">
    <property type="entry name" value="Aldo-Keto_reductase"/>
</dbReference>
<feature type="chain" id="PRO_5032315397" evidence="2">
    <location>
        <begin position="33"/>
        <end position="369"/>
    </location>
</feature>
<organism evidence="4 5">
    <name type="scientific">Rugamonas rivuli</name>
    <dbReference type="NCBI Taxonomy" id="2743358"/>
    <lineage>
        <taxon>Bacteria</taxon>
        <taxon>Pseudomonadati</taxon>
        <taxon>Pseudomonadota</taxon>
        <taxon>Betaproteobacteria</taxon>
        <taxon>Burkholderiales</taxon>
        <taxon>Oxalobacteraceae</taxon>
        <taxon>Telluria group</taxon>
        <taxon>Rugamonas</taxon>
    </lineage>
</organism>
<dbReference type="EMBL" id="WHUF01000004">
    <property type="protein sequence ID" value="MQA21142.1"/>
    <property type="molecule type" value="Genomic_DNA"/>
</dbReference>
<keyword evidence="1" id="KW-0560">Oxidoreductase</keyword>
<reference evidence="4 5" key="1">
    <citation type="submission" date="2019-10" db="EMBL/GenBank/DDBJ databases">
        <title>Two novel species isolated from a subtropical stream in China.</title>
        <authorList>
            <person name="Lu H."/>
        </authorList>
    </citation>
    <scope>NUCLEOTIDE SEQUENCE [LARGE SCALE GENOMIC DNA]</scope>
    <source>
        <strain evidence="4 5">FT103W</strain>
    </source>
</reference>
<dbReference type="Pfam" id="PF00248">
    <property type="entry name" value="Aldo_ket_red"/>
    <property type="match status" value="1"/>
</dbReference>
<comment type="caution">
    <text evidence="4">The sequence shown here is derived from an EMBL/GenBank/DDBJ whole genome shotgun (WGS) entry which is preliminary data.</text>
</comment>
<name>A0A843SDI4_9BURK</name>
<dbReference type="GO" id="GO:0005737">
    <property type="term" value="C:cytoplasm"/>
    <property type="evidence" value="ECO:0007669"/>
    <property type="project" value="TreeGrafter"/>
</dbReference>
<feature type="signal peptide" evidence="2">
    <location>
        <begin position="1"/>
        <end position="32"/>
    </location>
</feature>
<sequence>MKHVADAGRRRLLQLSALGLLSQGLALSPAQAAAALPATPAGTSPLRRLGASGPLVPAVGLGCMGMSEFYGAPDARAVQRTLDAALERGVMLLDSADMYGSGANEQLLGQYLRGRRSHAVVATKFGIVREQKGWHVNNTPAYVKAACEASLRRLGTDCIDVYYAHRIDPQHPVEDMIGAMADLVRAGKVRAIGLSEAAPATIRRAHAVHPIAAVETEYSLFSREPERELIPLCAEIGAAFVPYAPLSRGMLGGQVAPANALGADDFRKNLPRFQPGNFQRNQAIVAEFAEMAQRRQCSSATLALAWLLGKGQHLIPIPGTRNAAHLAENMAAATLQLSGEERAAIERLFPVGVAHGKRYTDKELKTVEL</sequence>
<evidence type="ECO:0000256" key="1">
    <source>
        <dbReference type="ARBA" id="ARBA00023002"/>
    </source>
</evidence>
<gene>
    <name evidence="4" type="ORF">GEV01_16600</name>
</gene>
<accession>A0A843SDI4</accession>
<keyword evidence="2" id="KW-0732">Signal</keyword>
<proteinExistence type="predicted"/>
<dbReference type="InterPro" id="IPR006311">
    <property type="entry name" value="TAT_signal"/>
</dbReference>
<dbReference type="AlphaFoldDB" id="A0A843SDI4"/>